<keyword evidence="6 10" id="KW-0547">Nucleotide-binding</keyword>
<dbReference type="FunFam" id="3.30.300.10:FF:000003">
    <property type="entry name" value="S-adenosylmethionine synthase"/>
    <property type="match status" value="1"/>
</dbReference>
<dbReference type="InterPro" id="IPR022629">
    <property type="entry name" value="S-AdoMet_synt_central"/>
</dbReference>
<evidence type="ECO:0000259" key="14">
    <source>
        <dbReference type="Pfam" id="PF02772"/>
    </source>
</evidence>
<comment type="cofactor">
    <cofactor evidence="10">
        <name>K(+)</name>
        <dbReference type="ChEBI" id="CHEBI:29103"/>
    </cofactor>
    <text evidence="10">Binds 1 potassium ion per subunit.</text>
</comment>
<dbReference type="InterPro" id="IPR022630">
    <property type="entry name" value="S-AdoMet_synt_C"/>
</dbReference>
<dbReference type="FunFam" id="3.30.300.10:FF:000004">
    <property type="entry name" value="S-adenosylmethionine synthase"/>
    <property type="match status" value="1"/>
</dbReference>
<feature type="binding site" description="in other chain" evidence="10">
    <location>
        <position position="58"/>
    </location>
    <ligand>
        <name>L-methionine</name>
        <dbReference type="ChEBI" id="CHEBI:57844"/>
        <note>ligand shared between two neighboring subunits</note>
    </ligand>
</feature>
<evidence type="ECO:0000256" key="7">
    <source>
        <dbReference type="ARBA" id="ARBA00022840"/>
    </source>
</evidence>
<dbReference type="EC" id="2.5.1.6" evidence="10"/>
<dbReference type="InterPro" id="IPR002133">
    <property type="entry name" value="S-AdoMet_synthetase"/>
</dbReference>
<feature type="binding site" description="in other chain" evidence="10">
    <location>
        <begin position="175"/>
        <end position="177"/>
    </location>
    <ligand>
        <name>ATP</name>
        <dbReference type="ChEBI" id="CHEBI:30616"/>
        <note>ligand shared between two neighboring subunits</note>
    </ligand>
</feature>
<organism evidence="16 17">
    <name type="scientific">Megasphaera cerevisiae DSM 20462</name>
    <dbReference type="NCBI Taxonomy" id="1122219"/>
    <lineage>
        <taxon>Bacteria</taxon>
        <taxon>Bacillati</taxon>
        <taxon>Bacillota</taxon>
        <taxon>Negativicutes</taxon>
        <taxon>Veillonellales</taxon>
        <taxon>Veillonellaceae</taxon>
        <taxon>Megasphaera</taxon>
    </lineage>
</organism>
<dbReference type="HAMAP" id="MF_00086">
    <property type="entry name" value="S_AdoMet_synth1"/>
    <property type="match status" value="1"/>
</dbReference>
<evidence type="ECO:0000313" key="17">
    <source>
        <dbReference type="Proteomes" id="UP000036503"/>
    </source>
</evidence>
<dbReference type="InterPro" id="IPR022636">
    <property type="entry name" value="S-AdoMet_synthetase_sfam"/>
</dbReference>
<dbReference type="AlphaFoldDB" id="A0A0J6X168"/>
<feature type="binding site" description="in other chain" evidence="10">
    <location>
        <position position="17"/>
    </location>
    <ligand>
        <name>ATP</name>
        <dbReference type="ChEBI" id="CHEBI:30616"/>
        <note>ligand shared between two neighboring subunits</note>
    </ligand>
</feature>
<dbReference type="Pfam" id="PF02772">
    <property type="entry name" value="S-AdoMet_synt_M"/>
    <property type="match status" value="1"/>
</dbReference>
<evidence type="ECO:0000256" key="12">
    <source>
        <dbReference type="RuleBase" id="RU004462"/>
    </source>
</evidence>
<evidence type="ECO:0000313" key="16">
    <source>
        <dbReference type="EMBL" id="KMO87907.1"/>
    </source>
</evidence>
<evidence type="ECO:0000256" key="5">
    <source>
        <dbReference type="ARBA" id="ARBA00022723"/>
    </source>
</evidence>
<feature type="binding site" description="in other chain" evidence="10">
    <location>
        <position position="281"/>
    </location>
    <ligand>
        <name>L-methionine</name>
        <dbReference type="ChEBI" id="CHEBI:57844"/>
        <note>ligand shared between two neighboring subunits</note>
    </ligand>
</feature>
<dbReference type="Gene3D" id="3.30.300.10">
    <property type="match status" value="3"/>
</dbReference>
<dbReference type="EMBL" id="LEKT01000001">
    <property type="protein sequence ID" value="KMO87907.1"/>
    <property type="molecule type" value="Genomic_DNA"/>
</dbReference>
<dbReference type="PROSITE" id="PS00376">
    <property type="entry name" value="ADOMET_SYNTHASE_1"/>
    <property type="match status" value="1"/>
</dbReference>
<dbReference type="GO" id="GO:0005737">
    <property type="term" value="C:cytoplasm"/>
    <property type="evidence" value="ECO:0007669"/>
    <property type="project" value="UniProtKB-SubCell"/>
</dbReference>
<dbReference type="SUPFAM" id="SSF55973">
    <property type="entry name" value="S-adenosylmethionine synthetase"/>
    <property type="match status" value="3"/>
</dbReference>
<dbReference type="GO" id="GO:0004478">
    <property type="term" value="F:methionine adenosyltransferase activity"/>
    <property type="evidence" value="ECO:0007669"/>
    <property type="project" value="UniProtKB-UniRule"/>
</dbReference>
<keyword evidence="17" id="KW-1185">Reference proteome</keyword>
<evidence type="ECO:0000256" key="8">
    <source>
        <dbReference type="ARBA" id="ARBA00022842"/>
    </source>
</evidence>
<dbReference type="PATRIC" id="fig|1122219.3.peg.119"/>
<feature type="domain" description="S-adenosylmethionine synthetase N-terminal" evidence="13">
    <location>
        <begin position="7"/>
        <end position="103"/>
    </location>
</feature>
<comment type="subcellular location">
    <subcellularLocation>
        <location evidence="10 11">Cytoplasm</location>
    </subcellularLocation>
</comment>
<feature type="binding site" evidence="10">
    <location>
        <position position="273"/>
    </location>
    <ligand>
        <name>ATP</name>
        <dbReference type="ChEBI" id="CHEBI:30616"/>
        <note>ligand shared between two neighboring subunits</note>
    </ligand>
</feature>
<gene>
    <name evidence="10" type="primary">metK</name>
    <name evidence="16" type="ORF">AB840_00555</name>
</gene>
<feature type="binding site" description="in other chain" evidence="10">
    <location>
        <position position="101"/>
    </location>
    <ligand>
        <name>L-methionine</name>
        <dbReference type="ChEBI" id="CHEBI:57844"/>
        <note>ligand shared between two neighboring subunits</note>
    </ligand>
</feature>
<dbReference type="GO" id="GO:0005524">
    <property type="term" value="F:ATP binding"/>
    <property type="evidence" value="ECO:0007669"/>
    <property type="project" value="UniProtKB-UniRule"/>
</dbReference>
<dbReference type="UniPathway" id="UPA00315">
    <property type="reaction ID" value="UER00080"/>
</dbReference>
<evidence type="ECO:0000256" key="6">
    <source>
        <dbReference type="ARBA" id="ARBA00022741"/>
    </source>
</evidence>
<keyword evidence="9 10" id="KW-0630">Potassium</keyword>
<accession>A0A0J6X168</accession>
<dbReference type="Pfam" id="PF00438">
    <property type="entry name" value="S-AdoMet_synt_N"/>
    <property type="match status" value="1"/>
</dbReference>
<keyword evidence="4 10" id="KW-0808">Transferase</keyword>
<evidence type="ECO:0000256" key="3">
    <source>
        <dbReference type="ARBA" id="ARBA00022563"/>
    </source>
</evidence>
<proteinExistence type="inferred from homology"/>
<dbReference type="FunCoup" id="A0A0J6X168">
    <property type="interactions" value="475"/>
</dbReference>
<dbReference type="GO" id="GO:0000287">
    <property type="term" value="F:magnesium ion binding"/>
    <property type="evidence" value="ECO:0007669"/>
    <property type="project" value="UniProtKB-UniRule"/>
</dbReference>
<feature type="domain" description="S-adenosylmethionine synthetase central" evidence="14">
    <location>
        <begin position="126"/>
        <end position="242"/>
    </location>
</feature>
<dbReference type="STRING" id="39029.BSR42_06335"/>
<dbReference type="GO" id="GO:0006556">
    <property type="term" value="P:S-adenosylmethionine biosynthetic process"/>
    <property type="evidence" value="ECO:0007669"/>
    <property type="project" value="UniProtKB-UniRule"/>
</dbReference>
<dbReference type="PROSITE" id="PS00377">
    <property type="entry name" value="ADOMET_SYNTHASE_2"/>
    <property type="match status" value="1"/>
</dbReference>
<feature type="binding site" evidence="10">
    <location>
        <position position="45"/>
    </location>
    <ligand>
        <name>K(+)</name>
        <dbReference type="ChEBI" id="CHEBI:29103"/>
    </ligand>
</feature>
<evidence type="ECO:0000256" key="10">
    <source>
        <dbReference type="HAMAP-Rule" id="MF_00086"/>
    </source>
</evidence>
<feature type="binding site" description="in other chain" evidence="10">
    <location>
        <begin position="241"/>
        <end position="242"/>
    </location>
    <ligand>
        <name>ATP</name>
        <dbReference type="ChEBI" id="CHEBI:30616"/>
        <note>ligand shared between two neighboring subunits</note>
    </ligand>
</feature>
<feature type="domain" description="S-adenosylmethionine synthetase C-terminal" evidence="15">
    <location>
        <begin position="244"/>
        <end position="383"/>
    </location>
</feature>
<protein>
    <recommendedName>
        <fullName evidence="10">S-adenosylmethionine synthase</fullName>
        <shortName evidence="10">AdoMet synthase</shortName>
        <ecNumber evidence="10">2.5.1.6</ecNumber>
    </recommendedName>
    <alternativeName>
        <fullName evidence="10">MAT</fullName>
    </alternativeName>
    <alternativeName>
        <fullName evidence="10">Methionine adenosyltransferase</fullName>
    </alternativeName>
</protein>
<comment type="function">
    <text evidence="10">Catalyzes the formation of S-adenosylmethionine (AdoMet) from methionine and ATP. The overall synthetic reaction is composed of two sequential steps, AdoMet formation and the subsequent tripolyphosphate hydrolysis which occurs prior to release of AdoMet from the enzyme.</text>
</comment>
<evidence type="ECO:0000256" key="9">
    <source>
        <dbReference type="ARBA" id="ARBA00022958"/>
    </source>
</evidence>
<sequence length="396" mass="43357">MVKNREFFTSESVTEGHPDKMADQISDSILDAILTKDKNARVACETLVTTGMVHVVGEISTTCYVDIPHIVRETIRGIGYTRAKYGFDCDTCGVLVSLDEQSPDIAMGVDEAQEKKSGQTDKFDTIGAGDQGMMFGYATNETDDYMPLPISLAHRLARRLAKVRKEGILPYLRPDGKTQVTVEYIDGKPARIDTIVISAQHSPDVTKEQIEKDLLENVIKPELPEGLFDNKTKLFINPTGRFVIGGPQGDSGLTGRKIIVDTYGGMARHGGGAFSGKDPTKVDRSAAYAARYVAKNIVAAGLADKCEIQLAYAIGVAHPVSIHVETFGTGKVDTDTIVNLIRKHFDLRPAGIIEMLNLQRPIYKQTAAYGHFGRNDLSLPWEQTDKADILRKEAGL</sequence>
<keyword evidence="8 10" id="KW-0460">Magnesium</keyword>
<dbReference type="PIRSF" id="PIRSF000497">
    <property type="entry name" value="MAT"/>
    <property type="match status" value="1"/>
</dbReference>
<comment type="caution">
    <text evidence="16">The sequence shown here is derived from an EMBL/GenBank/DDBJ whole genome shotgun (WGS) entry which is preliminary data.</text>
</comment>
<keyword evidence="5 10" id="KW-0479">Metal-binding</keyword>
<feature type="binding site" evidence="10">
    <location>
        <position position="19"/>
    </location>
    <ligand>
        <name>Mg(2+)</name>
        <dbReference type="ChEBI" id="CHEBI:18420"/>
    </ligand>
</feature>
<comment type="cofactor">
    <cofactor evidence="10">
        <name>Mg(2+)</name>
        <dbReference type="ChEBI" id="CHEBI:18420"/>
    </cofactor>
    <text evidence="10">Binds 2 divalent ions per subunit.</text>
</comment>
<evidence type="ECO:0000256" key="4">
    <source>
        <dbReference type="ARBA" id="ARBA00022679"/>
    </source>
</evidence>
<dbReference type="InterPro" id="IPR022631">
    <property type="entry name" value="ADOMET_SYNTHASE_CS"/>
</dbReference>
<evidence type="ECO:0000256" key="1">
    <source>
        <dbReference type="ARBA" id="ARBA00005224"/>
    </source>
</evidence>
<dbReference type="NCBIfam" id="TIGR01034">
    <property type="entry name" value="metK"/>
    <property type="match status" value="1"/>
</dbReference>
<dbReference type="CDD" id="cd18079">
    <property type="entry name" value="S-AdoMet_synt"/>
    <property type="match status" value="1"/>
</dbReference>
<evidence type="ECO:0000256" key="11">
    <source>
        <dbReference type="RuleBase" id="RU000542"/>
    </source>
</evidence>
<dbReference type="OrthoDB" id="9801686at2"/>
<reference evidence="16 17" key="1">
    <citation type="submission" date="2015-06" db="EMBL/GenBank/DDBJ databases">
        <title>Draft genome sequence of beer spoilage bacterium Megasphaera cerevisiae type strain 20462.</title>
        <authorList>
            <person name="Kutumbaka K."/>
            <person name="Pasmowitz J."/>
            <person name="Mategko J."/>
            <person name="Reyes D."/>
            <person name="Friedrich A."/>
            <person name="Han S."/>
            <person name="Martens-Habbena W."/>
            <person name="Neal-McKinney J."/>
            <person name="Janagama H.K."/>
            <person name="Nadala C."/>
            <person name="Samadpour M."/>
        </authorList>
    </citation>
    <scope>NUCLEOTIDE SEQUENCE [LARGE SCALE GENOMIC DNA]</scope>
    <source>
        <strain evidence="16 17">DSM 20462</strain>
    </source>
</reference>
<keyword evidence="7 10" id="KW-0067">ATP-binding</keyword>
<feature type="region of interest" description="Flexible loop" evidence="10">
    <location>
        <begin position="101"/>
        <end position="111"/>
    </location>
</feature>
<dbReference type="RefSeq" id="WP_048512867.1">
    <property type="nucleotide sequence ID" value="NZ_FUXD01000003.1"/>
</dbReference>
<keyword evidence="10" id="KW-0963">Cytoplasm</keyword>
<evidence type="ECO:0000259" key="15">
    <source>
        <dbReference type="Pfam" id="PF02773"/>
    </source>
</evidence>
<dbReference type="GO" id="GO:0006730">
    <property type="term" value="P:one-carbon metabolic process"/>
    <property type="evidence" value="ECO:0007669"/>
    <property type="project" value="UniProtKB-KW"/>
</dbReference>
<dbReference type="PANTHER" id="PTHR11964">
    <property type="entry name" value="S-ADENOSYLMETHIONINE SYNTHETASE"/>
    <property type="match status" value="1"/>
</dbReference>
<comment type="subunit">
    <text evidence="10">Homotetramer; dimer of dimers.</text>
</comment>
<comment type="similarity">
    <text evidence="2 10 12">Belongs to the AdoMet synthase family.</text>
</comment>
<feature type="binding site" evidence="10">
    <location>
        <position position="277"/>
    </location>
    <ligand>
        <name>ATP</name>
        <dbReference type="ChEBI" id="CHEBI:30616"/>
        <note>ligand shared between two neighboring subunits</note>
    </ligand>
</feature>
<dbReference type="InParanoid" id="A0A0J6X168"/>
<dbReference type="Proteomes" id="UP000036503">
    <property type="component" value="Unassembled WGS sequence"/>
</dbReference>
<dbReference type="Pfam" id="PF02773">
    <property type="entry name" value="S-AdoMet_synt_C"/>
    <property type="match status" value="1"/>
</dbReference>
<name>A0A0J6X168_9FIRM</name>
<feature type="binding site" evidence="10">
    <location>
        <position position="250"/>
    </location>
    <ligand>
        <name>ATP</name>
        <dbReference type="ChEBI" id="CHEBI:30616"/>
        <note>ligand shared between two neighboring subunits</note>
    </ligand>
</feature>
<keyword evidence="3 10" id="KW-0554">One-carbon metabolism</keyword>
<comment type="catalytic activity">
    <reaction evidence="10">
        <text>L-methionine + ATP + H2O = S-adenosyl-L-methionine + phosphate + diphosphate</text>
        <dbReference type="Rhea" id="RHEA:21080"/>
        <dbReference type="ChEBI" id="CHEBI:15377"/>
        <dbReference type="ChEBI" id="CHEBI:30616"/>
        <dbReference type="ChEBI" id="CHEBI:33019"/>
        <dbReference type="ChEBI" id="CHEBI:43474"/>
        <dbReference type="ChEBI" id="CHEBI:57844"/>
        <dbReference type="ChEBI" id="CHEBI:59789"/>
        <dbReference type="EC" id="2.5.1.6"/>
    </reaction>
</comment>
<dbReference type="InterPro" id="IPR022628">
    <property type="entry name" value="S-AdoMet_synt_N"/>
</dbReference>
<feature type="binding site" evidence="10">
    <location>
        <position position="250"/>
    </location>
    <ligand>
        <name>L-methionine</name>
        <dbReference type="ChEBI" id="CHEBI:57844"/>
        <note>ligand shared between two neighboring subunits</note>
    </ligand>
</feature>
<feature type="binding site" description="in other chain" evidence="10">
    <location>
        <begin position="256"/>
        <end position="257"/>
    </location>
    <ligand>
        <name>ATP</name>
        <dbReference type="ChEBI" id="CHEBI:30616"/>
        <note>ligand shared between two neighboring subunits</note>
    </ligand>
</feature>
<evidence type="ECO:0000259" key="13">
    <source>
        <dbReference type="Pfam" id="PF00438"/>
    </source>
</evidence>
<evidence type="ECO:0000256" key="2">
    <source>
        <dbReference type="ARBA" id="ARBA00009685"/>
    </source>
</evidence>
<comment type="pathway">
    <text evidence="1 10">Amino-acid biosynthesis; S-adenosyl-L-methionine biosynthesis; S-adenosyl-L-methionine from L-methionine: step 1/1.</text>
</comment>